<dbReference type="GO" id="GO:0022857">
    <property type="term" value="F:transmembrane transporter activity"/>
    <property type="evidence" value="ECO:0007669"/>
    <property type="project" value="InterPro"/>
</dbReference>
<feature type="transmembrane region" description="Helical" evidence="4">
    <location>
        <begin position="103"/>
        <end position="124"/>
    </location>
</feature>
<reference evidence="6 7" key="1">
    <citation type="submission" date="2017-07" db="EMBL/GenBank/DDBJ databases">
        <title>Genome Sequence of Arenibacter algicola Strain SMS7 Isolated from a culture of the Diatom Skeletonema marinoi.</title>
        <authorList>
            <person name="Topel M."/>
            <person name="Pinder M.I.M."/>
            <person name="Johansson O.N."/>
            <person name="Kourtchenko O."/>
            <person name="Godhe A."/>
            <person name="Clarke A.K."/>
        </authorList>
    </citation>
    <scope>NUCLEOTIDE SEQUENCE [LARGE SCALE GENOMIC DNA]</scope>
    <source>
        <strain evidence="6 7">SMS7</strain>
    </source>
</reference>
<evidence type="ECO:0000256" key="1">
    <source>
        <dbReference type="ARBA" id="ARBA00022692"/>
    </source>
</evidence>
<feature type="transmembrane region" description="Helical" evidence="4">
    <location>
        <begin position="342"/>
        <end position="361"/>
    </location>
</feature>
<feature type="transmembrane region" description="Helical" evidence="4">
    <location>
        <begin position="220"/>
        <end position="240"/>
    </location>
</feature>
<proteinExistence type="predicted"/>
<dbReference type="RefSeq" id="WP_093979682.1">
    <property type="nucleotide sequence ID" value="NZ_CP022515.1"/>
</dbReference>
<feature type="transmembrane region" description="Helical" evidence="4">
    <location>
        <begin position="12"/>
        <end position="31"/>
    </location>
</feature>
<dbReference type="EMBL" id="CP022515">
    <property type="protein sequence ID" value="ASO07414.1"/>
    <property type="molecule type" value="Genomic_DNA"/>
</dbReference>
<feature type="transmembrane region" description="Helical" evidence="4">
    <location>
        <begin position="136"/>
        <end position="154"/>
    </location>
</feature>
<dbReference type="SUPFAM" id="SSF103473">
    <property type="entry name" value="MFS general substrate transporter"/>
    <property type="match status" value="1"/>
</dbReference>
<dbReference type="KEGG" id="aalg:AREALGSMS7_04007"/>
<feature type="transmembrane region" description="Helical" evidence="4">
    <location>
        <begin position="51"/>
        <end position="68"/>
    </location>
</feature>
<feature type="transmembrane region" description="Helical" evidence="4">
    <location>
        <begin position="252"/>
        <end position="270"/>
    </location>
</feature>
<dbReference type="InterPro" id="IPR020846">
    <property type="entry name" value="MFS_dom"/>
</dbReference>
<dbReference type="Proteomes" id="UP000204551">
    <property type="component" value="Chromosome"/>
</dbReference>
<feature type="transmembrane region" description="Helical" evidence="4">
    <location>
        <begin position="80"/>
        <end position="97"/>
    </location>
</feature>
<dbReference type="InterPro" id="IPR036259">
    <property type="entry name" value="MFS_trans_sf"/>
</dbReference>
<evidence type="ECO:0000259" key="5">
    <source>
        <dbReference type="PROSITE" id="PS50850"/>
    </source>
</evidence>
<dbReference type="InterPro" id="IPR011701">
    <property type="entry name" value="MFS"/>
</dbReference>
<keyword evidence="2 4" id="KW-1133">Transmembrane helix</keyword>
<dbReference type="PANTHER" id="PTHR42910">
    <property type="entry name" value="TRANSPORTER SCO4007-RELATED"/>
    <property type="match status" value="1"/>
</dbReference>
<dbReference type="CDD" id="cd17324">
    <property type="entry name" value="MFS_NepI_like"/>
    <property type="match status" value="1"/>
</dbReference>
<sequence length="406" mass="44239">MEQENLPKSLSYNQILIMALTAGICAANIFYSQPIFHDIATTFQINPESVGIFAILSQVGYGLGLFFITPLGDKMDRKTLIVCLEACLALSLLTITLTTSVLVLYIAAFLIGLFAVAAQVILPMAASMVSENRGKVVGIVFTGILIGVLVSRIFSGYITQWFGWRYIYGFSSILVTISAIMIHTSFLKSKEEPFKGTYMSLLASTFQQFTRFKSLRRTSLIGALTFGTFSSFWIVLTFHLGGEPFNFKSDTIGLFGILAIAGILLVPIFGKMADKNASPSSSLTIGVVAALIGVLALIINPYSLVTIWIAIVLIDVGVQIAQVTNIAFIYTLDQSANSRINTVYMTSYFVGGSLGATFGILCWKIGGWYLVMGQMALCLCTAFLIIRFSVKTSKSIFKFIKGTRGH</sequence>
<keyword evidence="1 4" id="KW-0812">Transmembrane</keyword>
<evidence type="ECO:0000256" key="4">
    <source>
        <dbReference type="SAM" id="Phobius"/>
    </source>
</evidence>
<feature type="domain" description="Major facilitator superfamily (MFS) profile" evidence="5">
    <location>
        <begin position="14"/>
        <end position="394"/>
    </location>
</feature>
<organism evidence="6 7">
    <name type="scientific">Arenibacter algicola</name>
    <dbReference type="NCBI Taxonomy" id="616991"/>
    <lineage>
        <taxon>Bacteria</taxon>
        <taxon>Pseudomonadati</taxon>
        <taxon>Bacteroidota</taxon>
        <taxon>Flavobacteriia</taxon>
        <taxon>Flavobacteriales</taxon>
        <taxon>Flavobacteriaceae</taxon>
        <taxon>Arenibacter</taxon>
    </lineage>
</organism>
<feature type="transmembrane region" description="Helical" evidence="4">
    <location>
        <begin position="282"/>
        <end position="299"/>
    </location>
</feature>
<evidence type="ECO:0000313" key="7">
    <source>
        <dbReference type="Proteomes" id="UP000204551"/>
    </source>
</evidence>
<dbReference type="Pfam" id="PF07690">
    <property type="entry name" value="MFS_1"/>
    <property type="match status" value="1"/>
</dbReference>
<dbReference type="PANTHER" id="PTHR42910:SF1">
    <property type="entry name" value="MAJOR FACILITATOR SUPERFAMILY (MFS) PROFILE DOMAIN-CONTAINING PROTEIN"/>
    <property type="match status" value="1"/>
</dbReference>
<dbReference type="PROSITE" id="PS50850">
    <property type="entry name" value="MFS"/>
    <property type="match status" value="1"/>
</dbReference>
<feature type="transmembrane region" description="Helical" evidence="4">
    <location>
        <begin position="367"/>
        <end position="390"/>
    </location>
</feature>
<evidence type="ECO:0000313" key="6">
    <source>
        <dbReference type="EMBL" id="ASO07414.1"/>
    </source>
</evidence>
<evidence type="ECO:0000256" key="2">
    <source>
        <dbReference type="ARBA" id="ARBA00022989"/>
    </source>
</evidence>
<dbReference type="AlphaFoldDB" id="A0A221V1E2"/>
<dbReference type="Gene3D" id="1.20.1250.20">
    <property type="entry name" value="MFS general substrate transporter like domains"/>
    <property type="match status" value="1"/>
</dbReference>
<accession>A0A221V1E2</accession>
<feature type="transmembrane region" description="Helical" evidence="4">
    <location>
        <begin position="166"/>
        <end position="187"/>
    </location>
</feature>
<keyword evidence="3 4" id="KW-0472">Membrane</keyword>
<protein>
    <submittedName>
        <fullName evidence="6">Putative transporter</fullName>
    </submittedName>
</protein>
<feature type="transmembrane region" description="Helical" evidence="4">
    <location>
        <begin position="305"/>
        <end position="330"/>
    </location>
</feature>
<gene>
    <name evidence="6" type="ORF">AREALGSMS7_04007</name>
</gene>
<evidence type="ECO:0000256" key="3">
    <source>
        <dbReference type="ARBA" id="ARBA00023136"/>
    </source>
</evidence>
<name>A0A221V1E2_9FLAO</name>